<evidence type="ECO:0008006" key="3">
    <source>
        <dbReference type="Google" id="ProtNLM"/>
    </source>
</evidence>
<dbReference type="GO" id="GO:0005829">
    <property type="term" value="C:cytosol"/>
    <property type="evidence" value="ECO:0007669"/>
    <property type="project" value="TreeGrafter"/>
</dbReference>
<evidence type="ECO:0000313" key="1">
    <source>
        <dbReference type="EMBL" id="QEH61248.1"/>
    </source>
</evidence>
<reference evidence="1 2" key="1">
    <citation type="submission" date="2019-08" db="EMBL/GenBank/DDBJ databases">
        <title>Complete genome sequence of Spiroplasma chinense CCH (DSM 19755).</title>
        <authorList>
            <person name="Shen H.-Y."/>
            <person name="Lin Y.-C."/>
            <person name="Chou L."/>
            <person name="Kuo C.-H."/>
        </authorList>
    </citation>
    <scope>NUCLEOTIDE SEQUENCE [LARGE SCALE GENOMIC DNA]</scope>
    <source>
        <strain evidence="1 2">CCH</strain>
    </source>
</reference>
<dbReference type="PANTHER" id="PTHR10000">
    <property type="entry name" value="PHOSPHOSERINE PHOSPHATASE"/>
    <property type="match status" value="1"/>
</dbReference>
<proteinExistence type="predicted"/>
<dbReference type="EMBL" id="CP043026">
    <property type="protein sequence ID" value="QEH61248.1"/>
    <property type="molecule type" value="Genomic_DNA"/>
</dbReference>
<dbReference type="Gene3D" id="3.40.50.1000">
    <property type="entry name" value="HAD superfamily/HAD-like"/>
    <property type="match status" value="1"/>
</dbReference>
<dbReference type="AlphaFoldDB" id="A0A5B9Y2F0"/>
<name>A0A5B9Y2F0_9MOLU</name>
<dbReference type="NCBIfam" id="TIGR01484">
    <property type="entry name" value="HAD-SF-IIB"/>
    <property type="match status" value="1"/>
</dbReference>
<accession>A0A5B9Y2F0</accession>
<dbReference type="InterPro" id="IPR006379">
    <property type="entry name" value="HAD-SF_hydro_IIB"/>
</dbReference>
<dbReference type="Gene3D" id="3.30.1240.10">
    <property type="match status" value="1"/>
</dbReference>
<dbReference type="GO" id="GO:0016791">
    <property type="term" value="F:phosphatase activity"/>
    <property type="evidence" value="ECO:0007669"/>
    <property type="project" value="TreeGrafter"/>
</dbReference>
<gene>
    <name evidence="1" type="ORF">SCHIN_v1c00500</name>
</gene>
<protein>
    <recommendedName>
        <fullName evidence="3">HAD superfamily hydrolase</fullName>
    </recommendedName>
</protein>
<sequence>MDKIIYIDIDGTILDKEKKLGDLTRDAIINVQKKDVKVVFATGRTFAEIKDLAKLLELDKNFNTAICCNGSYISSTDVFKPENIRTIPKEVSKDIADFLSSKNTKGYFIDYLDPKTYYSNLNIDKFSIEQGVLPKMKVKTIDNDFKWDNVVLIAFDSPKNELSSYEDFLESKSTEIDYICSKSSHRVNPLFMIGNKNTSKLVGIEYINKKFNIKDEDVYIFGDGVNDLEMIQKFKSNAFVPSNAPAYVKEISKNIIEPPENDGVGKKINQIFDL</sequence>
<dbReference type="Proteomes" id="UP000323144">
    <property type="component" value="Chromosome"/>
</dbReference>
<keyword evidence="2" id="KW-1185">Reference proteome</keyword>
<dbReference type="KEGG" id="schi:SCHIN_v1c00500"/>
<organism evidence="1 2">
    <name type="scientific">Spiroplasma chinense</name>
    <dbReference type="NCBI Taxonomy" id="216932"/>
    <lineage>
        <taxon>Bacteria</taxon>
        <taxon>Bacillati</taxon>
        <taxon>Mycoplasmatota</taxon>
        <taxon>Mollicutes</taxon>
        <taxon>Entomoplasmatales</taxon>
        <taxon>Spiroplasmataceae</taxon>
        <taxon>Spiroplasma</taxon>
    </lineage>
</organism>
<dbReference type="InterPro" id="IPR036412">
    <property type="entry name" value="HAD-like_sf"/>
</dbReference>
<dbReference type="PANTHER" id="PTHR10000:SF8">
    <property type="entry name" value="HAD SUPERFAMILY HYDROLASE-LIKE, TYPE 3"/>
    <property type="match status" value="1"/>
</dbReference>
<dbReference type="SUPFAM" id="SSF56784">
    <property type="entry name" value="HAD-like"/>
    <property type="match status" value="1"/>
</dbReference>
<dbReference type="RefSeq" id="WP_166507643.1">
    <property type="nucleotide sequence ID" value="NZ_CP043026.1"/>
</dbReference>
<evidence type="ECO:0000313" key="2">
    <source>
        <dbReference type="Proteomes" id="UP000323144"/>
    </source>
</evidence>
<dbReference type="GO" id="GO:0000287">
    <property type="term" value="F:magnesium ion binding"/>
    <property type="evidence" value="ECO:0007669"/>
    <property type="project" value="TreeGrafter"/>
</dbReference>
<dbReference type="Pfam" id="PF08282">
    <property type="entry name" value="Hydrolase_3"/>
    <property type="match status" value="1"/>
</dbReference>
<dbReference type="InterPro" id="IPR023214">
    <property type="entry name" value="HAD_sf"/>
</dbReference>